<dbReference type="GO" id="GO:0006355">
    <property type="term" value="P:regulation of DNA-templated transcription"/>
    <property type="evidence" value="ECO:0007669"/>
    <property type="project" value="InterPro"/>
</dbReference>
<dbReference type="Pfam" id="PF00989">
    <property type="entry name" value="PAS"/>
    <property type="match status" value="1"/>
</dbReference>
<dbReference type="EMBL" id="KN847531">
    <property type="protein sequence ID" value="KIW08451.1"/>
    <property type="molecule type" value="Genomic_DNA"/>
</dbReference>
<dbReference type="CDD" id="cd00082">
    <property type="entry name" value="HisKA"/>
    <property type="match status" value="1"/>
</dbReference>
<dbReference type="SMART" id="SM00387">
    <property type="entry name" value="HATPase_c"/>
    <property type="match status" value="1"/>
</dbReference>
<feature type="domain" description="PAS" evidence="5">
    <location>
        <begin position="299"/>
        <end position="371"/>
    </location>
</feature>
<dbReference type="InterPro" id="IPR003661">
    <property type="entry name" value="HisK_dim/P_dom"/>
</dbReference>
<dbReference type="InterPro" id="IPR050956">
    <property type="entry name" value="2C_system_His_kinase"/>
</dbReference>
<dbReference type="GO" id="GO:0000155">
    <property type="term" value="F:phosphorelay sensor kinase activity"/>
    <property type="evidence" value="ECO:0007669"/>
    <property type="project" value="InterPro"/>
</dbReference>
<protein>
    <submittedName>
        <fullName evidence="6">Uncharacterized protein</fullName>
    </submittedName>
</protein>
<dbReference type="Pfam" id="PF02518">
    <property type="entry name" value="HATPase_c"/>
    <property type="match status" value="1"/>
</dbReference>
<dbReference type="GeneID" id="27309327"/>
<dbReference type="Gene3D" id="1.10.287.130">
    <property type="match status" value="1"/>
</dbReference>
<dbReference type="PROSITE" id="PS50110">
    <property type="entry name" value="RESPONSE_REGULATORY"/>
    <property type="match status" value="1"/>
</dbReference>
<dbReference type="OrthoDB" id="303614at2759"/>
<keyword evidence="1 2" id="KW-0597">Phosphoprotein</keyword>
<dbReference type="Pfam" id="PF00072">
    <property type="entry name" value="Response_reg"/>
    <property type="match status" value="1"/>
</dbReference>
<dbReference type="Proteomes" id="UP000053259">
    <property type="component" value="Unassembled WGS sequence"/>
</dbReference>
<organism evidence="6 7">
    <name type="scientific">Verruconis gallopava</name>
    <dbReference type="NCBI Taxonomy" id="253628"/>
    <lineage>
        <taxon>Eukaryota</taxon>
        <taxon>Fungi</taxon>
        <taxon>Dikarya</taxon>
        <taxon>Ascomycota</taxon>
        <taxon>Pezizomycotina</taxon>
        <taxon>Dothideomycetes</taxon>
        <taxon>Pleosporomycetidae</taxon>
        <taxon>Venturiales</taxon>
        <taxon>Sympoventuriaceae</taxon>
        <taxon>Verruconis</taxon>
    </lineage>
</organism>
<dbReference type="InterPro" id="IPR035965">
    <property type="entry name" value="PAS-like_dom_sf"/>
</dbReference>
<evidence type="ECO:0000313" key="7">
    <source>
        <dbReference type="Proteomes" id="UP000053259"/>
    </source>
</evidence>
<dbReference type="CDD" id="cd00130">
    <property type="entry name" value="PAS"/>
    <property type="match status" value="1"/>
</dbReference>
<dbReference type="InParanoid" id="A0A0D1Y082"/>
<feature type="modified residue" description="4-aspartylphosphate" evidence="2">
    <location>
        <position position="835"/>
    </location>
</feature>
<dbReference type="InterPro" id="IPR005467">
    <property type="entry name" value="His_kinase_dom"/>
</dbReference>
<evidence type="ECO:0000259" key="3">
    <source>
        <dbReference type="PROSITE" id="PS50109"/>
    </source>
</evidence>
<dbReference type="PANTHER" id="PTHR43719">
    <property type="entry name" value="TWO-COMPONENT HISTIDINE KINASE"/>
    <property type="match status" value="1"/>
</dbReference>
<dbReference type="Pfam" id="PF00512">
    <property type="entry name" value="HisKA"/>
    <property type="match status" value="1"/>
</dbReference>
<dbReference type="InterPro" id="IPR013767">
    <property type="entry name" value="PAS_fold"/>
</dbReference>
<dbReference type="Gene3D" id="3.40.50.2300">
    <property type="match status" value="1"/>
</dbReference>
<dbReference type="NCBIfam" id="TIGR00229">
    <property type="entry name" value="sensory_box"/>
    <property type="match status" value="1"/>
</dbReference>
<evidence type="ECO:0000256" key="1">
    <source>
        <dbReference type="ARBA" id="ARBA00022553"/>
    </source>
</evidence>
<dbReference type="InterPro" id="IPR003594">
    <property type="entry name" value="HATPase_dom"/>
</dbReference>
<dbReference type="SMART" id="SM00448">
    <property type="entry name" value="REC"/>
    <property type="match status" value="1"/>
</dbReference>
<dbReference type="InterPro" id="IPR011006">
    <property type="entry name" value="CheY-like_superfamily"/>
</dbReference>
<dbReference type="PRINTS" id="PR00344">
    <property type="entry name" value="BCTRLSENSOR"/>
</dbReference>
<dbReference type="Gene3D" id="3.30.450.20">
    <property type="entry name" value="PAS domain"/>
    <property type="match status" value="2"/>
</dbReference>
<dbReference type="RefSeq" id="XP_016218320.1">
    <property type="nucleotide sequence ID" value="XM_016354225.1"/>
</dbReference>
<sequence>MDYGRAQSAPVLPTVNSGKGETNNLPNLSAFIDADPRAIFIVPIHLKSPVPFELLLCNEAFHNKGLQNAVLGSDHVAGQFRAWCQAVIHWRERYYFAGVTWTAFRIEGRWKCICASPTSPEAGEGAHDSPNSPLSPNHEVQNLNEVKIADARLASLYRMMEMSDVGTFEYSPEGKLMRANDSWYRLSLHPREKDTHRDFSFMDLVYPADGPLVLSQWNKLAQGIPVTFEMRWKGRAFGKTDVGDGVEDAQWVLSACVPILDDQGNLVSIAGNTIDINAQKRVQEQALQRAEALEMARASERKFSQFAQLAPIAIYILDPAGSMTYCNSRFFELTGHPPVDDYRRVNWEKHIVYPEDEAVVDNQWKTLLEEKQRSHAYMRLKKTWDVGDGVQRQVWVESQAFPELDSEGHLVSIFGTLTNISQFKWAEDIQRTRFEEALEAKRKQENFIDMTSHEMRNPLSAVIQSADSTIGSLKTVSKIISKLNPEERAEIENELRLSLDSLNTIISCSLHQKRVVDDILTLSKMDSNLMTISPVRVEPANIVSHAVHMFELECQKDDIELEFVEDPSLKGTGATHVMMDPSRCLQVLINLITNAIKFTRDRKVRKITVSLGASLERPTHFCDGISYAPVTTDTGNLLEDEDWGHGQVVYIWIQCQDTGCGLSRDEQGNLFTRFTQATPRTHIRYGGSGLGLFISKKLTELQGGAIGAYSEPDVGSTFAFFVATRIATPPTPLKLDGDKDPLMTPAPSRSTGMAPPKGNPHYVVLIVEDNLVNQKVLSQQLRKVGCEVYVANHGREALDFLTKTRFWVQQPQSNSSSESSTPSENLIDLSVILMDIEMPVMDGLACTREIRELQRSGQIITHIPIIAVSANARSEQVFQAREAGIDDTISKPFRILELMPKIETLVYGEESQLIINHATGGE</sequence>
<dbReference type="CDD" id="cd17546">
    <property type="entry name" value="REC_hyHK_CKI1_RcsC-like"/>
    <property type="match status" value="1"/>
</dbReference>
<evidence type="ECO:0000256" key="2">
    <source>
        <dbReference type="PROSITE-ProRule" id="PRU00169"/>
    </source>
</evidence>
<gene>
    <name evidence="6" type="ORF">PV09_01354</name>
</gene>
<keyword evidence="7" id="KW-1185">Reference proteome</keyword>
<dbReference type="InterPro" id="IPR000014">
    <property type="entry name" value="PAS"/>
</dbReference>
<dbReference type="SMART" id="SM00091">
    <property type="entry name" value="PAS"/>
    <property type="match status" value="2"/>
</dbReference>
<evidence type="ECO:0000259" key="4">
    <source>
        <dbReference type="PROSITE" id="PS50110"/>
    </source>
</evidence>
<dbReference type="InterPro" id="IPR001789">
    <property type="entry name" value="Sig_transdc_resp-reg_receiver"/>
</dbReference>
<dbReference type="InterPro" id="IPR004358">
    <property type="entry name" value="Sig_transdc_His_kin-like_C"/>
</dbReference>
<name>A0A0D1Y082_9PEZI</name>
<dbReference type="Gene3D" id="3.30.565.10">
    <property type="entry name" value="Histidine kinase-like ATPase, C-terminal domain"/>
    <property type="match status" value="1"/>
</dbReference>
<reference evidence="6 7" key="1">
    <citation type="submission" date="2015-01" db="EMBL/GenBank/DDBJ databases">
        <title>The Genome Sequence of Ochroconis gallopava CBS43764.</title>
        <authorList>
            <consortium name="The Broad Institute Genomics Platform"/>
            <person name="Cuomo C."/>
            <person name="de Hoog S."/>
            <person name="Gorbushina A."/>
            <person name="Stielow B."/>
            <person name="Teixiera M."/>
            <person name="Abouelleil A."/>
            <person name="Chapman S.B."/>
            <person name="Priest M."/>
            <person name="Young S.K."/>
            <person name="Wortman J."/>
            <person name="Nusbaum C."/>
            <person name="Birren B."/>
        </authorList>
    </citation>
    <scope>NUCLEOTIDE SEQUENCE [LARGE SCALE GENOMIC DNA]</scope>
    <source>
        <strain evidence="6 7">CBS 43764</strain>
    </source>
</reference>
<dbReference type="SMART" id="SM00388">
    <property type="entry name" value="HisKA"/>
    <property type="match status" value="1"/>
</dbReference>
<dbReference type="InterPro" id="IPR036097">
    <property type="entry name" value="HisK_dim/P_sf"/>
</dbReference>
<dbReference type="PROSITE" id="PS50112">
    <property type="entry name" value="PAS"/>
    <property type="match status" value="1"/>
</dbReference>
<feature type="domain" description="Histidine kinase" evidence="3">
    <location>
        <begin position="450"/>
        <end position="726"/>
    </location>
</feature>
<feature type="domain" description="Response regulatory" evidence="4">
    <location>
        <begin position="763"/>
        <end position="906"/>
    </location>
</feature>
<proteinExistence type="predicted"/>
<dbReference type="HOGENOM" id="CLU_000445_114_15_1"/>
<dbReference type="SUPFAM" id="SSF47384">
    <property type="entry name" value="Homodimeric domain of signal transducing histidine kinase"/>
    <property type="match status" value="1"/>
</dbReference>
<dbReference type="VEuPathDB" id="FungiDB:PV09_01354"/>
<dbReference type="SUPFAM" id="SSF52172">
    <property type="entry name" value="CheY-like"/>
    <property type="match status" value="1"/>
</dbReference>
<dbReference type="SUPFAM" id="SSF55874">
    <property type="entry name" value="ATPase domain of HSP90 chaperone/DNA topoisomerase II/histidine kinase"/>
    <property type="match status" value="1"/>
</dbReference>
<dbReference type="PROSITE" id="PS50109">
    <property type="entry name" value="HIS_KIN"/>
    <property type="match status" value="1"/>
</dbReference>
<dbReference type="AlphaFoldDB" id="A0A0D1Y082"/>
<dbReference type="InterPro" id="IPR036890">
    <property type="entry name" value="HATPase_C_sf"/>
</dbReference>
<dbReference type="PANTHER" id="PTHR43719:SF30">
    <property type="entry name" value="TWO-COMPONENT SYSTEM RESPONSE REGULATOR"/>
    <property type="match status" value="1"/>
</dbReference>
<accession>A0A0D1Y082</accession>
<evidence type="ECO:0000259" key="5">
    <source>
        <dbReference type="PROSITE" id="PS50112"/>
    </source>
</evidence>
<dbReference type="STRING" id="253628.A0A0D1Y082"/>
<dbReference type="InterPro" id="IPR058846">
    <property type="entry name" value="PAS-like"/>
</dbReference>
<dbReference type="Pfam" id="PF26131">
    <property type="entry name" value="PAS-like"/>
    <property type="match status" value="1"/>
</dbReference>
<dbReference type="SUPFAM" id="SSF55785">
    <property type="entry name" value="PYP-like sensor domain (PAS domain)"/>
    <property type="match status" value="2"/>
</dbReference>
<evidence type="ECO:0000313" key="6">
    <source>
        <dbReference type="EMBL" id="KIW08451.1"/>
    </source>
</evidence>